<feature type="region of interest" description="Disordered" evidence="3">
    <location>
        <begin position="298"/>
        <end position="321"/>
    </location>
</feature>
<evidence type="ECO:0000256" key="3">
    <source>
        <dbReference type="SAM" id="MobiDB-lite"/>
    </source>
</evidence>
<dbReference type="PANTHER" id="PTHR30461:SF2">
    <property type="entry name" value="SERINE RECOMBINASE PINE-RELATED"/>
    <property type="match status" value="1"/>
</dbReference>
<dbReference type="InterPro" id="IPR038109">
    <property type="entry name" value="DNA_bind_recomb_sf"/>
</dbReference>
<evidence type="ECO:0000313" key="7">
    <source>
        <dbReference type="Proteomes" id="UP001296873"/>
    </source>
</evidence>
<comment type="caution">
    <text evidence="6">The sequence shown here is derived from an EMBL/GenBank/DDBJ whole genome shotgun (WGS) entry which is preliminary data.</text>
</comment>
<sequence length="321" mass="36428">MDQPAPTAAAKTKAYSYLRFSTPDQMRGDSHRRQTELARQYAVRHGLDLDDNLTFNDLGVSAFRGRNAKAGALRAFLDAVEYEYVSEGSYLLVESLDRLSRDEILSAQALFMQIVGAGINLVTLQDRRCYSKATINANPTDLIVSIVTMMRAHEESATKQRRLKAVWKNKRDRATDRPMTEKAPAWLRLDREAGVFEVIPERAEMVRRIYSMAEAGVGYERIARTLNEEGVATFGRSEAWQRSYVVKLLSNEAVIGTFVPHVTEYLEGHKVRRPQTPITDYYPAIIDRETFERMRAQRSEARAPSVRGTGTLRNLLGHAQR</sequence>
<dbReference type="Pfam" id="PF00239">
    <property type="entry name" value="Resolvase"/>
    <property type="match status" value="1"/>
</dbReference>
<accession>A0ABS1DJ78</accession>
<keyword evidence="1" id="KW-0238">DNA-binding</keyword>
<dbReference type="SUPFAM" id="SSF53041">
    <property type="entry name" value="Resolvase-like"/>
    <property type="match status" value="1"/>
</dbReference>
<keyword evidence="7" id="KW-1185">Reference proteome</keyword>
<keyword evidence="2" id="KW-0233">DNA recombination</keyword>
<evidence type="ECO:0000313" key="6">
    <source>
        <dbReference type="EMBL" id="MBK1669440.1"/>
    </source>
</evidence>
<dbReference type="SMART" id="SM00857">
    <property type="entry name" value="Resolvase"/>
    <property type="match status" value="1"/>
</dbReference>
<dbReference type="EMBL" id="NRRL01000048">
    <property type="protein sequence ID" value="MBK1669440.1"/>
    <property type="molecule type" value="Genomic_DNA"/>
</dbReference>
<evidence type="ECO:0000259" key="4">
    <source>
        <dbReference type="PROSITE" id="PS51736"/>
    </source>
</evidence>
<proteinExistence type="predicted"/>
<dbReference type="InterPro" id="IPR011109">
    <property type="entry name" value="DNA_bind_recombinase_dom"/>
</dbReference>
<dbReference type="CDD" id="cd00338">
    <property type="entry name" value="Ser_Recombinase"/>
    <property type="match status" value="1"/>
</dbReference>
<evidence type="ECO:0000259" key="5">
    <source>
        <dbReference type="PROSITE" id="PS51737"/>
    </source>
</evidence>
<evidence type="ECO:0000256" key="2">
    <source>
        <dbReference type="ARBA" id="ARBA00023172"/>
    </source>
</evidence>
<feature type="domain" description="Resolvase/invertase-type recombinase catalytic" evidence="4">
    <location>
        <begin position="13"/>
        <end position="174"/>
    </location>
</feature>
<dbReference type="Gene3D" id="3.90.1750.20">
    <property type="entry name" value="Putative Large Serine Recombinase, Chain B, Domain 2"/>
    <property type="match status" value="1"/>
</dbReference>
<evidence type="ECO:0000256" key="1">
    <source>
        <dbReference type="ARBA" id="ARBA00023125"/>
    </source>
</evidence>
<protein>
    <recommendedName>
        <fullName evidence="8">Recombinase family protein</fullName>
    </recommendedName>
</protein>
<reference evidence="6 7" key="1">
    <citation type="journal article" date="2020" name="Microorganisms">
        <title>Osmotic Adaptation and Compatible Solute Biosynthesis of Phototrophic Bacteria as Revealed from Genome Analyses.</title>
        <authorList>
            <person name="Imhoff J.F."/>
            <person name="Rahn T."/>
            <person name="Kunzel S."/>
            <person name="Keller A."/>
            <person name="Neulinger S.C."/>
        </authorList>
    </citation>
    <scope>NUCLEOTIDE SEQUENCE [LARGE SCALE GENOMIC DNA]</scope>
    <source>
        <strain evidence="6 7">DSM 9895</strain>
    </source>
</reference>
<dbReference type="PROSITE" id="PS51737">
    <property type="entry name" value="RECOMBINASE_DNA_BIND"/>
    <property type="match status" value="1"/>
</dbReference>
<feature type="domain" description="Recombinase" evidence="5">
    <location>
        <begin position="184"/>
        <end position="305"/>
    </location>
</feature>
<dbReference type="Gene3D" id="3.40.50.1390">
    <property type="entry name" value="Resolvase, N-terminal catalytic domain"/>
    <property type="match status" value="1"/>
</dbReference>
<evidence type="ECO:0008006" key="8">
    <source>
        <dbReference type="Google" id="ProtNLM"/>
    </source>
</evidence>
<dbReference type="InterPro" id="IPR036162">
    <property type="entry name" value="Resolvase-like_N_sf"/>
</dbReference>
<dbReference type="RefSeq" id="WP_200341771.1">
    <property type="nucleotide sequence ID" value="NZ_NRRL01000048.1"/>
</dbReference>
<dbReference type="PANTHER" id="PTHR30461">
    <property type="entry name" value="DNA-INVERTASE FROM LAMBDOID PROPHAGE"/>
    <property type="match status" value="1"/>
</dbReference>
<dbReference type="Proteomes" id="UP001296873">
    <property type="component" value="Unassembled WGS sequence"/>
</dbReference>
<name>A0ABS1DJ78_9PROT</name>
<dbReference type="InterPro" id="IPR050639">
    <property type="entry name" value="SSR_resolvase"/>
</dbReference>
<organism evidence="6 7">
    <name type="scientific">Rhodovibrio sodomensis</name>
    <dbReference type="NCBI Taxonomy" id="1088"/>
    <lineage>
        <taxon>Bacteria</taxon>
        <taxon>Pseudomonadati</taxon>
        <taxon>Pseudomonadota</taxon>
        <taxon>Alphaproteobacteria</taxon>
        <taxon>Rhodospirillales</taxon>
        <taxon>Rhodovibrionaceae</taxon>
        <taxon>Rhodovibrio</taxon>
    </lineage>
</organism>
<gene>
    <name evidence="6" type="ORF">CKO28_15485</name>
</gene>
<dbReference type="Pfam" id="PF07508">
    <property type="entry name" value="Recombinase"/>
    <property type="match status" value="1"/>
</dbReference>
<dbReference type="InterPro" id="IPR006119">
    <property type="entry name" value="Resolv_N"/>
</dbReference>
<dbReference type="PROSITE" id="PS51736">
    <property type="entry name" value="RECOMBINASES_3"/>
    <property type="match status" value="1"/>
</dbReference>